<dbReference type="GO" id="GO:0032259">
    <property type="term" value="P:methylation"/>
    <property type="evidence" value="ECO:0007669"/>
    <property type="project" value="UniProtKB-KW"/>
</dbReference>
<dbReference type="Pfam" id="PF02353">
    <property type="entry name" value="CMAS"/>
    <property type="match status" value="1"/>
</dbReference>
<comment type="similarity">
    <text evidence="1">Belongs to the CFA/CMAS family.</text>
</comment>
<gene>
    <name evidence="8" type="ORF">LPC04_18465</name>
</gene>
<comment type="caution">
    <text evidence="8">The sequence shown here is derived from an EMBL/GenBank/DDBJ whole genome shotgun (WGS) entry which is preliminary data.</text>
</comment>
<dbReference type="GO" id="GO:0008168">
    <property type="term" value="F:methyltransferase activity"/>
    <property type="evidence" value="ECO:0007669"/>
    <property type="project" value="UniProtKB-KW"/>
</dbReference>
<keyword evidence="2" id="KW-0489">Methyltransferase</keyword>
<evidence type="ECO:0000256" key="3">
    <source>
        <dbReference type="ARBA" id="ARBA00022679"/>
    </source>
</evidence>
<dbReference type="PIRSF" id="PIRSF003085">
    <property type="entry name" value="CMAS"/>
    <property type="match status" value="1"/>
</dbReference>
<evidence type="ECO:0000256" key="5">
    <source>
        <dbReference type="ARBA" id="ARBA00023098"/>
    </source>
</evidence>
<feature type="region of interest" description="Disordered" evidence="7">
    <location>
        <begin position="1"/>
        <end position="20"/>
    </location>
</feature>
<dbReference type="PANTHER" id="PTHR43667">
    <property type="entry name" value="CYCLOPROPANE-FATTY-ACYL-PHOSPHOLIPID SYNTHASE"/>
    <property type="match status" value="1"/>
</dbReference>
<dbReference type="EMBL" id="JAJLJH010000005">
    <property type="protein sequence ID" value="MCK9687691.1"/>
    <property type="molecule type" value="Genomic_DNA"/>
</dbReference>
<evidence type="ECO:0000256" key="7">
    <source>
        <dbReference type="SAM" id="MobiDB-lite"/>
    </source>
</evidence>
<evidence type="ECO:0000313" key="8">
    <source>
        <dbReference type="EMBL" id="MCK9687691.1"/>
    </source>
</evidence>
<evidence type="ECO:0000256" key="4">
    <source>
        <dbReference type="ARBA" id="ARBA00022691"/>
    </source>
</evidence>
<keyword evidence="5" id="KW-0443">Lipid metabolism</keyword>
<dbReference type="CDD" id="cd02440">
    <property type="entry name" value="AdoMet_MTases"/>
    <property type="match status" value="1"/>
</dbReference>
<evidence type="ECO:0000313" key="9">
    <source>
        <dbReference type="Proteomes" id="UP001139353"/>
    </source>
</evidence>
<evidence type="ECO:0000256" key="6">
    <source>
        <dbReference type="PIRSR" id="PIRSR003085-1"/>
    </source>
</evidence>
<feature type="active site" evidence="6">
    <location>
        <position position="393"/>
    </location>
</feature>
<proteinExistence type="inferred from homology"/>
<evidence type="ECO:0000256" key="1">
    <source>
        <dbReference type="ARBA" id="ARBA00010815"/>
    </source>
</evidence>
<dbReference type="GO" id="GO:0008610">
    <property type="term" value="P:lipid biosynthetic process"/>
    <property type="evidence" value="ECO:0007669"/>
    <property type="project" value="InterPro"/>
</dbReference>
<dbReference type="SUPFAM" id="SSF53335">
    <property type="entry name" value="S-adenosyl-L-methionine-dependent methyltransferases"/>
    <property type="match status" value="1"/>
</dbReference>
<dbReference type="InterPro" id="IPR050723">
    <property type="entry name" value="CFA/CMAS"/>
</dbReference>
<dbReference type="Proteomes" id="UP001139353">
    <property type="component" value="Unassembled WGS sequence"/>
</dbReference>
<dbReference type="PANTHER" id="PTHR43667:SF2">
    <property type="entry name" value="FATTY ACID C-METHYL TRANSFERASE"/>
    <property type="match status" value="1"/>
</dbReference>
<dbReference type="InterPro" id="IPR029063">
    <property type="entry name" value="SAM-dependent_MTases_sf"/>
</dbReference>
<keyword evidence="9" id="KW-1185">Reference proteome</keyword>
<protein>
    <submittedName>
        <fullName evidence="8">Cyclopropane-fatty-acyl-phospholipid synthase family protein</fullName>
    </submittedName>
</protein>
<evidence type="ECO:0000256" key="2">
    <source>
        <dbReference type="ARBA" id="ARBA00022603"/>
    </source>
</evidence>
<accession>A0A9X2C1L8</accession>
<dbReference type="Gene3D" id="3.40.50.150">
    <property type="entry name" value="Vaccinia Virus protein VP39"/>
    <property type="match status" value="1"/>
</dbReference>
<sequence>MSSRTLPPSTDAGAREKSARAPAAARAALALLPRLRAGALTVHTPDGATHQASGATRPDLQATLTVHDWSVFAATMRTGDIGFAEAYMAGDWTTPHLPDLLRLLLANRDVMAKAIYGSWWGSLLHRVQHALNRNTRRGSRRNISAHYDLGNAFYALWLDETMNYSSAWFDGDRTRPLAQAQAAKLRRAIAATGVQPGERLLEIGCGWGAVAESAARDGIDVVGLTLSTEQLAWAQSRLEQAGLAPHADLRLQDYRDVPDGPFDAIVSIEMFEAVGREYWDAYFQTLQRQLKPGGKACVQAIVIREDLFERYANSSDFIQRYVFPGGMLPTAALFTRHAEAAGLRLVDRFAFGLDYAETLRRWRHAFLARLDDVRRQGFDQRFVHLWDFYLAYCEAAFDGGNTDVIQFTLQRD</sequence>
<keyword evidence="3" id="KW-0808">Transferase</keyword>
<organism evidence="8 9">
    <name type="scientific">Scleromatobacter humisilvae</name>
    <dbReference type="NCBI Taxonomy" id="2897159"/>
    <lineage>
        <taxon>Bacteria</taxon>
        <taxon>Pseudomonadati</taxon>
        <taxon>Pseudomonadota</taxon>
        <taxon>Betaproteobacteria</taxon>
        <taxon>Burkholderiales</taxon>
        <taxon>Sphaerotilaceae</taxon>
        <taxon>Scleromatobacter</taxon>
    </lineage>
</organism>
<reference evidence="8" key="1">
    <citation type="submission" date="2021-11" db="EMBL/GenBank/DDBJ databases">
        <title>BS-T2-15 a new species belonging to the Comamonadaceae family isolated from the soil of a French oak forest.</title>
        <authorList>
            <person name="Mieszkin S."/>
            <person name="Alain K."/>
        </authorList>
    </citation>
    <scope>NUCLEOTIDE SEQUENCE</scope>
    <source>
        <strain evidence="8">BS-T2-15</strain>
    </source>
</reference>
<dbReference type="RefSeq" id="WP_275683729.1">
    <property type="nucleotide sequence ID" value="NZ_JAJLJH010000005.1"/>
</dbReference>
<dbReference type="AlphaFoldDB" id="A0A9X2C1L8"/>
<name>A0A9X2C1L8_9BURK</name>
<dbReference type="InterPro" id="IPR003333">
    <property type="entry name" value="CMAS"/>
</dbReference>
<keyword evidence="4" id="KW-0949">S-adenosyl-L-methionine</keyword>